<geneLocation type="plasmid" evidence="2">
    <name>pRSI13</name>
</geneLocation>
<gene>
    <name evidence="2" type="ORF">RPSI07_p0003</name>
</gene>
<evidence type="ECO:0000256" key="1">
    <source>
        <dbReference type="SAM" id="MobiDB-lite"/>
    </source>
</evidence>
<dbReference type="KEGG" id="rsl:RPSI07_p0003"/>
<protein>
    <submittedName>
        <fullName evidence="2">Hypothethical protein</fullName>
    </submittedName>
</protein>
<reference evidence="2" key="1">
    <citation type="journal article" date="2010" name="BMC Genomics">
        <title>Genomes of three tomato pathogens within the Ralstonia solanacearum species complex reveal significant evolutionary divergence.</title>
        <authorList>
            <person name="Remenant B."/>
            <person name="Coupat-Goutaland B."/>
            <person name="Guidot A."/>
            <person name="Cellier G."/>
            <person name="Wicker E."/>
            <person name="Allen C."/>
            <person name="Fegan M."/>
            <person name="Pruvost O."/>
            <person name="Elbaz M."/>
            <person name="Calteau A."/>
            <person name="Salvignol G."/>
            <person name="Mornico D."/>
            <person name="Mangenot S."/>
            <person name="Barbe V."/>
            <person name="Medigue C."/>
            <person name="Prior P."/>
        </authorList>
    </citation>
    <scope>NUCLEOTIDE SEQUENCE [LARGE SCALE GENOMIC DNA]</scope>
    <source>
        <strain evidence="2">PSI07</strain>
        <plasmid evidence="2">pRSI13</plasmid>
    </source>
</reference>
<dbReference type="EMBL" id="FP885890">
    <property type="protein sequence ID" value="CBJ34340.1"/>
    <property type="molecule type" value="Genomic_DNA"/>
</dbReference>
<feature type="compositionally biased region" description="Basic and acidic residues" evidence="1">
    <location>
        <begin position="1"/>
        <end position="10"/>
    </location>
</feature>
<dbReference type="AlphaFoldDB" id="D8MYC4"/>
<proteinExistence type="predicted"/>
<sequence>MPHVEREHAAAIRAATGQDSIVTAGSSEALRD</sequence>
<organism evidence="2">
    <name type="scientific">Ralstonia solanacearum PSI07</name>
    <dbReference type="NCBI Taxonomy" id="859657"/>
    <lineage>
        <taxon>Bacteria</taxon>
        <taxon>Pseudomonadati</taxon>
        <taxon>Pseudomonadota</taxon>
        <taxon>Betaproteobacteria</taxon>
        <taxon>Burkholderiales</taxon>
        <taxon>Burkholderiaceae</taxon>
        <taxon>Ralstonia</taxon>
        <taxon>Ralstonia solanacearum species complex</taxon>
    </lineage>
</organism>
<keyword evidence="2" id="KW-0614">Plasmid</keyword>
<evidence type="ECO:0000313" key="2">
    <source>
        <dbReference type="EMBL" id="CBJ34340.1"/>
    </source>
</evidence>
<accession>D8MYC4</accession>
<reference evidence="2" key="2">
    <citation type="submission" date="2010-02" db="EMBL/GenBank/DDBJ databases">
        <authorList>
            <person name="Genoscope - CEA"/>
        </authorList>
    </citation>
    <scope>NUCLEOTIDE SEQUENCE</scope>
    <source>
        <strain evidence="2">PSI07</strain>
        <plasmid evidence="2">pRSI13</plasmid>
    </source>
</reference>
<name>D8MYC4_RALSL</name>
<feature type="region of interest" description="Disordered" evidence="1">
    <location>
        <begin position="1"/>
        <end position="32"/>
    </location>
</feature>
<feature type="compositionally biased region" description="Polar residues" evidence="1">
    <location>
        <begin position="17"/>
        <end position="26"/>
    </location>
</feature>